<dbReference type="Pfam" id="PF03993">
    <property type="entry name" value="DUF349"/>
    <property type="match status" value="5"/>
</dbReference>
<reference evidence="3 4" key="1">
    <citation type="submission" date="2020-07" db="EMBL/GenBank/DDBJ databases">
        <title>Moheibacter lacus sp. nov., a member of the family Flavobacteriaceae isolated from freshwater lake sediment.</title>
        <authorList>
            <person name="Liu Y."/>
        </authorList>
    </citation>
    <scope>NUCLEOTIDE SEQUENCE [LARGE SCALE GENOMIC DNA]</scope>
    <source>
        <strain evidence="3 4">BDHS18</strain>
    </source>
</reference>
<evidence type="ECO:0000313" key="3">
    <source>
        <dbReference type="EMBL" id="MBA5630609.1"/>
    </source>
</evidence>
<feature type="compositionally biased region" description="Basic and acidic residues" evidence="2">
    <location>
        <begin position="59"/>
        <end position="79"/>
    </location>
</feature>
<dbReference type="InterPro" id="IPR007139">
    <property type="entry name" value="DUF349"/>
</dbReference>
<proteinExistence type="predicted"/>
<organism evidence="3 4">
    <name type="scientific">Moheibacter lacus</name>
    <dbReference type="NCBI Taxonomy" id="2745851"/>
    <lineage>
        <taxon>Bacteria</taxon>
        <taxon>Pseudomonadati</taxon>
        <taxon>Bacteroidota</taxon>
        <taxon>Flavobacteriia</taxon>
        <taxon>Flavobacteriales</taxon>
        <taxon>Weeksellaceae</taxon>
        <taxon>Moheibacter</taxon>
    </lineage>
</organism>
<gene>
    <name evidence="3" type="ORF">HU137_12615</name>
</gene>
<protein>
    <submittedName>
        <fullName evidence="3">DUF349 domain-containing protein</fullName>
    </submittedName>
</protein>
<evidence type="ECO:0000256" key="1">
    <source>
        <dbReference type="SAM" id="Coils"/>
    </source>
</evidence>
<feature type="coiled-coil region" evidence="1">
    <location>
        <begin position="598"/>
        <end position="666"/>
    </location>
</feature>
<feature type="compositionally biased region" description="Polar residues" evidence="2">
    <location>
        <begin position="15"/>
        <end position="29"/>
    </location>
</feature>
<keyword evidence="4" id="KW-1185">Reference proteome</keyword>
<accession>A0A838ZUL9</accession>
<comment type="caution">
    <text evidence="3">The sequence shown here is derived from an EMBL/GenBank/DDBJ whole genome shotgun (WGS) entry which is preliminary data.</text>
</comment>
<dbReference type="RefSeq" id="WP_182044214.1">
    <property type="nucleotide sequence ID" value="NZ_JACDZE010000005.1"/>
</dbReference>
<name>A0A838ZUL9_9FLAO</name>
<dbReference type="AlphaFoldDB" id="A0A838ZUL9"/>
<dbReference type="Proteomes" id="UP000552241">
    <property type="component" value="Unassembled WGS sequence"/>
</dbReference>
<feature type="coiled-coil region" evidence="1">
    <location>
        <begin position="345"/>
        <end position="372"/>
    </location>
</feature>
<keyword evidence="1" id="KW-0175">Coiled coil</keyword>
<feature type="region of interest" description="Disordered" evidence="2">
    <location>
        <begin position="1"/>
        <end position="95"/>
    </location>
</feature>
<feature type="coiled-coil region" evidence="1">
    <location>
        <begin position="498"/>
        <end position="525"/>
    </location>
</feature>
<feature type="compositionally biased region" description="Acidic residues" evidence="2">
    <location>
        <begin position="80"/>
        <end position="93"/>
    </location>
</feature>
<feature type="compositionally biased region" description="Basic and acidic residues" evidence="2">
    <location>
        <begin position="1"/>
        <end position="12"/>
    </location>
</feature>
<evidence type="ECO:0000256" key="2">
    <source>
        <dbReference type="SAM" id="MobiDB-lite"/>
    </source>
</evidence>
<evidence type="ECO:0000313" key="4">
    <source>
        <dbReference type="Proteomes" id="UP000552241"/>
    </source>
</evidence>
<sequence length="681" mass="79737">MTTELDNLHNEADGENNQNLNPSESPTESTDNESDKQGVGTGSASAETVDEVTESQSESVEREEKPHDTVDAENYKSEEHEDAEESEEAVEEEIPFKNYDELPIAVLIGEAKNLLKNHPARKLREHFHQIRDAVKKQLEEDETSKKEAFVENGGEALDFQYDNPARREFNAVFNDYRKQLDAFFKEQEKNQQENLKERLQVIDELKALYMEPNEESSNIFVQFRNLKTRWHNAGSIPKAQAGNVFKTYFHHLDNFYEYLDLNKELREMDYAHNLQVRESIIKRAEELVGEENVQKALNELQYLHRLWKEEAVPVAEELREPTWQKFKDLTHKIHDRKSELGEKIKAEQEDNLKKKQEILAEIAKLVENAEKKSHGEWQSGIKKLNALRENFLSAGRVPKEFNQKMWDEFKSVTRDFNHAKNEFYKSLKSEQQTNLEKKQELLRIAKEHADSTDWNASVQVIKRIQADWKKIGHVPRKYSDAIWKEFKEACNNFFDHYKERGNQANKQYEENLVKKEELLKEIESFQATENIQDNLDKVNDFHVRWNSIGKVPLAKMSINQEFNKTVGDLVKSFGLSDTEIQDFKMASLVDQIKSGHDERLLDDEIRKSRKLIDDLEKEINQLETNVGFFANADENSPLLKDVYRQIEEKRSRLTDAEIRLRKLHRIDFEDEEEADEGSSES</sequence>
<dbReference type="EMBL" id="JACDZE010000005">
    <property type="protein sequence ID" value="MBA5630609.1"/>
    <property type="molecule type" value="Genomic_DNA"/>
</dbReference>